<dbReference type="EMBL" id="MN739231">
    <property type="protein sequence ID" value="QHS94737.1"/>
    <property type="molecule type" value="Genomic_DNA"/>
</dbReference>
<dbReference type="InterPro" id="IPR038765">
    <property type="entry name" value="Papain-like_cys_pep_sf"/>
</dbReference>
<feature type="domain" description="USP" evidence="1">
    <location>
        <begin position="6"/>
        <end position="321"/>
    </location>
</feature>
<sequence length="321" mass="36541">MVDGLMGLANIGNTCYINSIIQILSHTPELVGILNTTENNSYNIEKKFTESWIQIRNLLWSDNKGIIVPRNFISYLHKLSHHKDRTFSSFQQNDTHELLMFIIETFHLSISKEVSQPTKCTNDIEMDIYNKTIYSNFKGEYSDILPLLYGVHINIMVDTSGNILSTRAEPFLSISTPIHNVSSVYDCIVNYCKPELLSGDNSYEHPTTGKKVDAVKHVHIVHAPNILIIHLNRWNHRGDKINTLVNADMSIDLSNIIVGKGTYQYTLYGICNHVGNANGGHYTSNVNVNDVWYNFNDTSVTMIKNNNVVTNAAYCFFYRRL</sequence>
<evidence type="ECO:0000259" key="1">
    <source>
        <dbReference type="PROSITE" id="PS50235"/>
    </source>
</evidence>
<dbReference type="PANTHER" id="PTHR21646">
    <property type="entry name" value="UBIQUITIN CARBOXYL-TERMINAL HYDROLASE"/>
    <property type="match status" value="1"/>
</dbReference>
<dbReference type="PROSITE" id="PS00973">
    <property type="entry name" value="USP_2"/>
    <property type="match status" value="1"/>
</dbReference>
<evidence type="ECO:0000313" key="2">
    <source>
        <dbReference type="EMBL" id="QHS94737.1"/>
    </source>
</evidence>
<dbReference type="Pfam" id="PF00443">
    <property type="entry name" value="UCH"/>
    <property type="match status" value="1"/>
</dbReference>
<dbReference type="GO" id="GO:0004843">
    <property type="term" value="F:cysteine-type deubiquitinase activity"/>
    <property type="evidence" value="ECO:0007669"/>
    <property type="project" value="InterPro"/>
</dbReference>
<dbReference type="InterPro" id="IPR018200">
    <property type="entry name" value="USP_CS"/>
</dbReference>
<dbReference type="PROSITE" id="PS00972">
    <property type="entry name" value="USP_1"/>
    <property type="match status" value="1"/>
</dbReference>
<dbReference type="GO" id="GO:0016579">
    <property type="term" value="P:protein deubiquitination"/>
    <property type="evidence" value="ECO:0007669"/>
    <property type="project" value="InterPro"/>
</dbReference>
<dbReference type="InterPro" id="IPR001394">
    <property type="entry name" value="Peptidase_C19_UCH"/>
</dbReference>
<organism evidence="2">
    <name type="scientific">viral metagenome</name>
    <dbReference type="NCBI Taxonomy" id="1070528"/>
    <lineage>
        <taxon>unclassified sequences</taxon>
        <taxon>metagenomes</taxon>
        <taxon>organismal metagenomes</taxon>
    </lineage>
</organism>
<dbReference type="SUPFAM" id="SSF54001">
    <property type="entry name" value="Cysteine proteinases"/>
    <property type="match status" value="1"/>
</dbReference>
<dbReference type="PROSITE" id="PS50235">
    <property type="entry name" value="USP_3"/>
    <property type="match status" value="1"/>
</dbReference>
<dbReference type="AlphaFoldDB" id="A0A6C0BQR9"/>
<dbReference type="InterPro" id="IPR028889">
    <property type="entry name" value="USP"/>
</dbReference>
<proteinExistence type="predicted"/>
<reference evidence="2" key="1">
    <citation type="journal article" date="2020" name="Nature">
        <title>Giant virus diversity and host interactions through global metagenomics.</title>
        <authorList>
            <person name="Schulz F."/>
            <person name="Roux S."/>
            <person name="Paez-Espino D."/>
            <person name="Jungbluth S."/>
            <person name="Walsh D.A."/>
            <person name="Denef V.J."/>
            <person name="McMahon K.D."/>
            <person name="Konstantinidis K.T."/>
            <person name="Eloe-Fadrosh E.A."/>
            <person name="Kyrpides N.C."/>
            <person name="Woyke T."/>
        </authorList>
    </citation>
    <scope>NUCLEOTIDE SEQUENCE</scope>
    <source>
        <strain evidence="2">GVMAG-M-3300018416-45</strain>
    </source>
</reference>
<accession>A0A6C0BQR9</accession>
<dbReference type="Gene3D" id="3.90.70.10">
    <property type="entry name" value="Cysteine proteinases"/>
    <property type="match status" value="1"/>
</dbReference>
<protein>
    <recommendedName>
        <fullName evidence="1">USP domain-containing protein</fullName>
    </recommendedName>
</protein>
<name>A0A6C0BQR9_9ZZZZ</name>
<dbReference type="InterPro" id="IPR050185">
    <property type="entry name" value="Ub_carboxyl-term_hydrolase"/>
</dbReference>